<name>A0A1Q2CFQ1_9ACTN</name>
<dbReference type="KEGG" id="tfl:RPIT_09265"/>
<evidence type="ECO:0000313" key="2">
    <source>
        <dbReference type="EMBL" id="AQP44952.1"/>
    </source>
</evidence>
<keyword evidence="1" id="KW-0812">Transmembrane</keyword>
<keyword evidence="1" id="KW-0472">Membrane</keyword>
<evidence type="ECO:0000256" key="1">
    <source>
        <dbReference type="SAM" id="Phobius"/>
    </source>
</evidence>
<feature type="transmembrane region" description="Helical" evidence="1">
    <location>
        <begin position="12"/>
        <end position="35"/>
    </location>
</feature>
<accession>A0A1Q2CFQ1</accession>
<proteinExistence type="predicted"/>
<sequence length="65" mass="7037">MELGPLFPQEGFLIGGLLFYLVTITVTASVAYLVIRAAVRKGVLEALTQHQKTLRAGESPETSPH</sequence>
<keyword evidence="3" id="KW-1185">Reference proteome</keyword>
<evidence type="ECO:0000313" key="3">
    <source>
        <dbReference type="Proteomes" id="UP000188324"/>
    </source>
</evidence>
<protein>
    <submittedName>
        <fullName evidence="2">Uncharacterized protein</fullName>
    </submittedName>
</protein>
<gene>
    <name evidence="2" type="ORF">RPIT_09265</name>
</gene>
<organism evidence="2 3">
    <name type="scientific">Tessaracoccus flavus</name>
    <dbReference type="NCBI Taxonomy" id="1610493"/>
    <lineage>
        <taxon>Bacteria</taxon>
        <taxon>Bacillati</taxon>
        <taxon>Actinomycetota</taxon>
        <taxon>Actinomycetes</taxon>
        <taxon>Propionibacteriales</taxon>
        <taxon>Propionibacteriaceae</taxon>
        <taxon>Tessaracoccus</taxon>
    </lineage>
</organism>
<dbReference type="AlphaFoldDB" id="A0A1Q2CFQ1"/>
<reference evidence="2 3" key="1">
    <citation type="journal article" date="2016" name="Int. J. Syst. Evol. Microbiol.">
        <title>Tessaracoccus flavus sp. nov., isolated from the drainage system of a lindane-producing factory.</title>
        <authorList>
            <person name="Kumari R."/>
            <person name="Singh P."/>
            <person name="Schumann P."/>
            <person name="Lal R."/>
        </authorList>
    </citation>
    <scope>NUCLEOTIDE SEQUENCE [LARGE SCALE GENOMIC DNA]</scope>
    <source>
        <strain evidence="2 3">RP1T</strain>
    </source>
</reference>
<dbReference type="EMBL" id="CP019605">
    <property type="protein sequence ID" value="AQP44952.1"/>
    <property type="molecule type" value="Genomic_DNA"/>
</dbReference>
<dbReference type="Proteomes" id="UP000188324">
    <property type="component" value="Chromosome"/>
</dbReference>
<keyword evidence="1" id="KW-1133">Transmembrane helix</keyword>